<name>A0A0C2IXV9_THEKT</name>
<dbReference type="EMBL" id="JWZT01005277">
    <property type="protein sequence ID" value="KII61687.1"/>
    <property type="molecule type" value="Genomic_DNA"/>
</dbReference>
<reference evidence="2 3" key="1">
    <citation type="journal article" date="2014" name="Genome Biol. Evol.">
        <title>The genome of the myxosporean Thelohanellus kitauei shows adaptations to nutrient acquisition within its fish host.</title>
        <authorList>
            <person name="Yang Y."/>
            <person name="Xiong J."/>
            <person name="Zhou Z."/>
            <person name="Huo F."/>
            <person name="Miao W."/>
            <person name="Ran C."/>
            <person name="Liu Y."/>
            <person name="Zhang J."/>
            <person name="Feng J."/>
            <person name="Wang M."/>
            <person name="Wang M."/>
            <person name="Wang L."/>
            <person name="Yao B."/>
        </authorList>
    </citation>
    <scope>NUCLEOTIDE SEQUENCE [LARGE SCALE GENOMIC DNA]</scope>
    <source>
        <strain evidence="2">Wuqing</strain>
    </source>
</reference>
<dbReference type="Proteomes" id="UP000031668">
    <property type="component" value="Unassembled WGS sequence"/>
</dbReference>
<dbReference type="Pfam" id="PF00179">
    <property type="entry name" value="UQ_con"/>
    <property type="match status" value="1"/>
</dbReference>
<evidence type="ECO:0000313" key="2">
    <source>
        <dbReference type="EMBL" id="KII61687.1"/>
    </source>
</evidence>
<feature type="domain" description="UBC core" evidence="1">
    <location>
        <begin position="9"/>
        <end position="144"/>
    </location>
</feature>
<evidence type="ECO:0000313" key="3">
    <source>
        <dbReference type="Proteomes" id="UP000031668"/>
    </source>
</evidence>
<dbReference type="AlphaFoldDB" id="A0A0C2IXV9"/>
<dbReference type="PANTHER" id="PTHR24068">
    <property type="entry name" value="UBIQUITIN-CONJUGATING ENZYME E2"/>
    <property type="match status" value="1"/>
</dbReference>
<gene>
    <name evidence="2" type="ORF">RF11_09345</name>
</gene>
<dbReference type="InterPro" id="IPR000608">
    <property type="entry name" value="UBC"/>
</dbReference>
<proteinExistence type="predicted"/>
<dbReference type="PROSITE" id="PS50127">
    <property type="entry name" value="UBC_2"/>
    <property type="match status" value="1"/>
</dbReference>
<dbReference type="Gene3D" id="3.10.110.10">
    <property type="entry name" value="Ubiquitin Conjugating Enzyme"/>
    <property type="match status" value="1"/>
</dbReference>
<dbReference type="InterPro" id="IPR016135">
    <property type="entry name" value="UBQ-conjugating_enzyme/RWD"/>
</dbReference>
<comment type="caution">
    <text evidence="2">The sequence shown here is derived from an EMBL/GenBank/DDBJ whole genome shotgun (WGS) entry which is preliminary data.</text>
</comment>
<dbReference type="OMA" id="HEYAGAP"/>
<keyword evidence="3" id="KW-1185">Reference proteome</keyword>
<dbReference type="SMART" id="SM00212">
    <property type="entry name" value="UBCc"/>
    <property type="match status" value="1"/>
</dbReference>
<sequence length="168" mass="18680">MASNQKMNIAYSRVHKEIQDIKKTTVETINDDLSEIHGSFEGPSGTPYQGGRYRILIKIPPTYPFFPPEAKFNLNKLSGLLQKFGTQTAAAMSIRTILMSIQVLMCSPVPDDPQDAVVASQTVEPKVCKWFDKIYLSGPSYGAEDADFDQKVGKLTMYGVEDVSHMLN</sequence>
<accession>A0A0C2IXV9</accession>
<dbReference type="SUPFAM" id="SSF54495">
    <property type="entry name" value="UBC-like"/>
    <property type="match status" value="1"/>
</dbReference>
<evidence type="ECO:0000259" key="1">
    <source>
        <dbReference type="PROSITE" id="PS50127"/>
    </source>
</evidence>
<protein>
    <recommendedName>
        <fullName evidence="1">UBC core domain-containing protein</fullName>
    </recommendedName>
</protein>
<dbReference type="OrthoDB" id="9993688at2759"/>
<organism evidence="2 3">
    <name type="scientific">Thelohanellus kitauei</name>
    <name type="common">Myxosporean</name>
    <dbReference type="NCBI Taxonomy" id="669202"/>
    <lineage>
        <taxon>Eukaryota</taxon>
        <taxon>Metazoa</taxon>
        <taxon>Cnidaria</taxon>
        <taxon>Myxozoa</taxon>
        <taxon>Myxosporea</taxon>
        <taxon>Bivalvulida</taxon>
        <taxon>Platysporina</taxon>
        <taxon>Myxobolidae</taxon>
        <taxon>Thelohanellus</taxon>
    </lineage>
</organism>